<dbReference type="SUPFAM" id="SSF74853">
    <property type="entry name" value="Lamin A/C globular tail domain"/>
    <property type="match status" value="1"/>
</dbReference>
<dbReference type="EMBL" id="BARS01047048">
    <property type="protein sequence ID" value="GAG35810.1"/>
    <property type="molecule type" value="Genomic_DNA"/>
</dbReference>
<evidence type="ECO:0000259" key="1">
    <source>
        <dbReference type="PROSITE" id="PS51841"/>
    </source>
</evidence>
<feature type="non-terminal residue" evidence="2">
    <location>
        <position position="149"/>
    </location>
</feature>
<sequence length="149" mass="16821">MRGVAGADSHGPLRPGLRRLRFEALEYRRMLDGVPLITEFMADNVSTLYSLSLDDYPDWIELYNPGPGSVDLKDWYLSDRKGELHRWQFPQTCAVAEDEFFVVFASGENTITPEGEWHTNFKLGAGGEYLALVRPDGTTVVSEYDPAYP</sequence>
<feature type="domain" description="LTD" evidence="1">
    <location>
        <begin position="39"/>
        <end position="148"/>
    </location>
</feature>
<dbReference type="PROSITE" id="PS51841">
    <property type="entry name" value="LTD"/>
    <property type="match status" value="1"/>
</dbReference>
<protein>
    <recommendedName>
        <fullName evidence="1">LTD domain-containing protein</fullName>
    </recommendedName>
</protein>
<dbReference type="Gene3D" id="2.60.40.1260">
    <property type="entry name" value="Lamin Tail domain"/>
    <property type="match status" value="1"/>
</dbReference>
<accession>X0WYL6</accession>
<proteinExistence type="predicted"/>
<dbReference type="InterPro" id="IPR001322">
    <property type="entry name" value="Lamin_tail_dom"/>
</dbReference>
<dbReference type="InterPro" id="IPR036415">
    <property type="entry name" value="Lamin_tail_dom_sf"/>
</dbReference>
<evidence type="ECO:0000313" key="2">
    <source>
        <dbReference type="EMBL" id="GAG35810.1"/>
    </source>
</evidence>
<organism evidence="2">
    <name type="scientific">marine sediment metagenome</name>
    <dbReference type="NCBI Taxonomy" id="412755"/>
    <lineage>
        <taxon>unclassified sequences</taxon>
        <taxon>metagenomes</taxon>
        <taxon>ecological metagenomes</taxon>
    </lineage>
</organism>
<dbReference type="AlphaFoldDB" id="X0WYL6"/>
<reference evidence="2" key="1">
    <citation type="journal article" date="2014" name="Front. Microbiol.">
        <title>High frequency of phylogenetically diverse reductive dehalogenase-homologous genes in deep subseafloor sedimentary metagenomes.</title>
        <authorList>
            <person name="Kawai M."/>
            <person name="Futagami T."/>
            <person name="Toyoda A."/>
            <person name="Takaki Y."/>
            <person name="Nishi S."/>
            <person name="Hori S."/>
            <person name="Arai W."/>
            <person name="Tsubouchi T."/>
            <person name="Morono Y."/>
            <person name="Uchiyama I."/>
            <person name="Ito T."/>
            <person name="Fujiyama A."/>
            <person name="Inagaki F."/>
            <person name="Takami H."/>
        </authorList>
    </citation>
    <scope>NUCLEOTIDE SEQUENCE</scope>
    <source>
        <strain evidence="2">Expedition CK06-06</strain>
    </source>
</reference>
<name>X0WYL6_9ZZZZ</name>
<gene>
    <name evidence="2" type="ORF">S01H1_70728</name>
</gene>
<comment type="caution">
    <text evidence="2">The sequence shown here is derived from an EMBL/GenBank/DDBJ whole genome shotgun (WGS) entry which is preliminary data.</text>
</comment>
<dbReference type="Pfam" id="PF00932">
    <property type="entry name" value="LTD"/>
    <property type="match status" value="1"/>
</dbReference>